<evidence type="ECO:0000256" key="6">
    <source>
        <dbReference type="HAMAP-Rule" id="MF_03056"/>
    </source>
</evidence>
<keyword evidence="3 6" id="KW-0819">tRNA processing</keyword>
<dbReference type="HAMAP" id="MF_03056">
    <property type="entry name" value="TRM82"/>
    <property type="match status" value="1"/>
</dbReference>
<dbReference type="InterPro" id="IPR028884">
    <property type="entry name" value="Trm82"/>
</dbReference>
<keyword evidence="5 6" id="KW-0539">Nucleus</keyword>
<gene>
    <name evidence="8" type="ORF">B0T19DRAFT_411641</name>
</gene>
<name>A0AAE0MN21_9PEZI</name>
<feature type="compositionally biased region" description="Low complexity" evidence="7">
    <location>
        <begin position="45"/>
        <end position="58"/>
    </location>
</feature>
<evidence type="ECO:0000256" key="4">
    <source>
        <dbReference type="ARBA" id="ARBA00022737"/>
    </source>
</evidence>
<dbReference type="PANTHER" id="PTHR16288:SF0">
    <property type="entry name" value="TRNA (GUANINE-N(7)-)-METHYLTRANSFERASE NON-CATALYTIC SUBUNIT WDR4"/>
    <property type="match status" value="1"/>
</dbReference>
<comment type="similarity">
    <text evidence="6">Belongs to the WD repeat TRM82 family.</text>
</comment>
<dbReference type="GO" id="GO:0106004">
    <property type="term" value="P:tRNA (guanine-N7)-methylation"/>
    <property type="evidence" value="ECO:0007669"/>
    <property type="project" value="UniProtKB-UniRule"/>
</dbReference>
<sequence>MALPYSVLKVCGDIVFAARGGDIYSFTTGLEYISAWKYPVKQANAPSGLSSEPAASPAPECPPAKRRRVEPEDGSAPAAQAAEPETTEAKNKKPQQQQQQQQKRKTGHQKHTVELPIIQGLYTTTDGRHVVAITGSDKTIWVFEHDGAGNLKQLSQRMMPKRPCSLAITPDNKTILSADKFGDVFALPLIYSEQQPKETDASSAASTPVSTPSTPQSFKPQANELTIHTKRNLKALANQKLGLKHAGSAKTVEPVFEHTLLLGHVSMLTAIAVATKGDSRYYIITADRDEHIRVSRGMPQAHMIEGFCLGHDEFVSRLCIPDTRPEVLISGGGDDDLFVWDWAAGKPLAKTNLLGHVQKLLPAINKIAVIRILACRPRQEDGNGPAWVFAVCERIPALFAYELLQDGTLQHRQTIPTPGNPLDVEFLESSSQLLLAMDPDAAAREEGNVTSSSLRVLSYEPATASWQLADNESGRVKGLPVADDGDAAVLSAEDVQRALYTTESLRKTNSEPAE</sequence>
<protein>
    <recommendedName>
        <fullName evidence="10">Transfer RNA methyltransferase 82</fullName>
    </recommendedName>
</protein>
<comment type="subcellular location">
    <subcellularLocation>
        <location evidence="1 6">Nucleus</location>
    </subcellularLocation>
</comment>
<dbReference type="SMART" id="SM00320">
    <property type="entry name" value="WD40"/>
    <property type="match status" value="3"/>
</dbReference>
<comment type="pathway">
    <text evidence="6">tRNA modification; N(7)-methylguanine-tRNA biosynthesis.</text>
</comment>
<feature type="region of interest" description="Disordered" evidence="7">
    <location>
        <begin position="196"/>
        <end position="219"/>
    </location>
</feature>
<evidence type="ECO:0000256" key="5">
    <source>
        <dbReference type="ARBA" id="ARBA00023242"/>
    </source>
</evidence>
<reference evidence="8" key="2">
    <citation type="submission" date="2023-06" db="EMBL/GenBank/DDBJ databases">
        <authorList>
            <consortium name="Lawrence Berkeley National Laboratory"/>
            <person name="Haridas S."/>
            <person name="Hensen N."/>
            <person name="Bonometti L."/>
            <person name="Westerberg I."/>
            <person name="Brannstrom I.O."/>
            <person name="Guillou S."/>
            <person name="Cros-Aarteil S."/>
            <person name="Calhoun S."/>
            <person name="Kuo A."/>
            <person name="Mondo S."/>
            <person name="Pangilinan J."/>
            <person name="Riley R."/>
            <person name="Labutti K."/>
            <person name="Andreopoulos B."/>
            <person name="Lipzen A."/>
            <person name="Chen C."/>
            <person name="Yanf M."/>
            <person name="Daum C."/>
            <person name="Ng V."/>
            <person name="Clum A."/>
            <person name="Steindorff A."/>
            <person name="Ohm R."/>
            <person name="Martin F."/>
            <person name="Silar P."/>
            <person name="Natvig D."/>
            <person name="Lalanne C."/>
            <person name="Gautier V."/>
            <person name="Ament-Velasquez S.L."/>
            <person name="Kruys A."/>
            <person name="Hutchinson M.I."/>
            <person name="Powell A.J."/>
            <person name="Barry K."/>
            <person name="Miller A.N."/>
            <person name="Grigoriev I.V."/>
            <person name="Debuchy R."/>
            <person name="Gladieux P."/>
            <person name="Thoren M.H."/>
            <person name="Johannesson H."/>
        </authorList>
    </citation>
    <scope>NUCLEOTIDE SEQUENCE</scope>
    <source>
        <strain evidence="8">SMH4131-1</strain>
    </source>
</reference>
<dbReference type="InterPro" id="IPR011044">
    <property type="entry name" value="Quino_amine_DH_bsu"/>
</dbReference>
<dbReference type="EMBL" id="JAUEPO010000001">
    <property type="protein sequence ID" value="KAK3337144.1"/>
    <property type="molecule type" value="Genomic_DNA"/>
</dbReference>
<reference evidence="8" key="1">
    <citation type="journal article" date="2023" name="Mol. Phylogenet. Evol.">
        <title>Genome-scale phylogeny and comparative genomics of the fungal order Sordariales.</title>
        <authorList>
            <person name="Hensen N."/>
            <person name="Bonometti L."/>
            <person name="Westerberg I."/>
            <person name="Brannstrom I.O."/>
            <person name="Guillou S."/>
            <person name="Cros-Aarteil S."/>
            <person name="Calhoun S."/>
            <person name="Haridas S."/>
            <person name="Kuo A."/>
            <person name="Mondo S."/>
            <person name="Pangilinan J."/>
            <person name="Riley R."/>
            <person name="LaButti K."/>
            <person name="Andreopoulos B."/>
            <person name="Lipzen A."/>
            <person name="Chen C."/>
            <person name="Yan M."/>
            <person name="Daum C."/>
            <person name="Ng V."/>
            <person name="Clum A."/>
            <person name="Steindorff A."/>
            <person name="Ohm R.A."/>
            <person name="Martin F."/>
            <person name="Silar P."/>
            <person name="Natvig D.O."/>
            <person name="Lalanne C."/>
            <person name="Gautier V."/>
            <person name="Ament-Velasquez S.L."/>
            <person name="Kruys A."/>
            <person name="Hutchinson M.I."/>
            <person name="Powell A.J."/>
            <person name="Barry K."/>
            <person name="Miller A.N."/>
            <person name="Grigoriev I.V."/>
            <person name="Debuchy R."/>
            <person name="Gladieux P."/>
            <person name="Hiltunen Thoren M."/>
            <person name="Johannesson H."/>
        </authorList>
    </citation>
    <scope>NUCLEOTIDE SEQUENCE</scope>
    <source>
        <strain evidence="8">SMH4131-1</strain>
    </source>
</reference>
<dbReference type="InterPro" id="IPR001680">
    <property type="entry name" value="WD40_rpt"/>
</dbReference>
<feature type="region of interest" description="Disordered" evidence="7">
    <location>
        <begin position="44"/>
        <end position="112"/>
    </location>
</feature>
<dbReference type="Proteomes" id="UP001286456">
    <property type="component" value="Unassembled WGS sequence"/>
</dbReference>
<accession>A0AAE0MN21</accession>
<dbReference type="GO" id="GO:0005829">
    <property type="term" value="C:cytosol"/>
    <property type="evidence" value="ECO:0007669"/>
    <property type="project" value="TreeGrafter"/>
</dbReference>
<evidence type="ECO:0000256" key="2">
    <source>
        <dbReference type="ARBA" id="ARBA00022574"/>
    </source>
</evidence>
<evidence type="ECO:0000256" key="7">
    <source>
        <dbReference type="SAM" id="MobiDB-lite"/>
    </source>
</evidence>
<dbReference type="InterPro" id="IPR015943">
    <property type="entry name" value="WD40/YVTN_repeat-like_dom_sf"/>
</dbReference>
<proteinExistence type="inferred from homology"/>
<dbReference type="Gene3D" id="2.130.10.10">
    <property type="entry name" value="YVTN repeat-like/Quinoprotein amine dehydrogenase"/>
    <property type="match status" value="2"/>
</dbReference>
<dbReference type="GO" id="GO:0005634">
    <property type="term" value="C:nucleus"/>
    <property type="evidence" value="ECO:0007669"/>
    <property type="project" value="UniProtKB-SubCell"/>
</dbReference>
<dbReference type="GO" id="GO:0043527">
    <property type="term" value="C:tRNA methyltransferase complex"/>
    <property type="evidence" value="ECO:0007669"/>
    <property type="project" value="TreeGrafter"/>
</dbReference>
<keyword evidence="2 6" id="KW-0853">WD repeat</keyword>
<evidence type="ECO:0000313" key="8">
    <source>
        <dbReference type="EMBL" id="KAK3337144.1"/>
    </source>
</evidence>
<evidence type="ECO:0000313" key="9">
    <source>
        <dbReference type="Proteomes" id="UP001286456"/>
    </source>
</evidence>
<evidence type="ECO:0000256" key="1">
    <source>
        <dbReference type="ARBA" id="ARBA00004123"/>
    </source>
</evidence>
<keyword evidence="4 6" id="KW-0677">Repeat</keyword>
<feature type="compositionally biased region" description="Low complexity" evidence="7">
    <location>
        <begin position="201"/>
        <end position="217"/>
    </location>
</feature>
<keyword evidence="9" id="KW-1185">Reference proteome</keyword>
<dbReference type="PANTHER" id="PTHR16288">
    <property type="entry name" value="WD40 REPEAT PROTEIN 4"/>
    <property type="match status" value="1"/>
</dbReference>
<comment type="function">
    <text evidence="6">Required for the formation of N(7)-methylguanine at position 46 (m7G46) in tRNA. In the complex, it is required to stabilize and induce conformational changes of the catalytic subunit.</text>
</comment>
<dbReference type="SUPFAM" id="SSF50978">
    <property type="entry name" value="WD40 repeat-like"/>
    <property type="match status" value="1"/>
</dbReference>
<dbReference type="AlphaFoldDB" id="A0AAE0MN21"/>
<evidence type="ECO:0000256" key="3">
    <source>
        <dbReference type="ARBA" id="ARBA00022694"/>
    </source>
</evidence>
<dbReference type="SUPFAM" id="SSF50969">
    <property type="entry name" value="YVTN repeat-like/Quinoprotein amine dehydrogenase"/>
    <property type="match status" value="1"/>
</dbReference>
<dbReference type="InterPro" id="IPR036322">
    <property type="entry name" value="WD40_repeat_dom_sf"/>
</dbReference>
<organism evidence="8 9">
    <name type="scientific">Cercophora scortea</name>
    <dbReference type="NCBI Taxonomy" id="314031"/>
    <lineage>
        <taxon>Eukaryota</taxon>
        <taxon>Fungi</taxon>
        <taxon>Dikarya</taxon>
        <taxon>Ascomycota</taxon>
        <taxon>Pezizomycotina</taxon>
        <taxon>Sordariomycetes</taxon>
        <taxon>Sordariomycetidae</taxon>
        <taxon>Sordariales</taxon>
        <taxon>Lasiosphaeriaceae</taxon>
        <taxon>Cercophora</taxon>
    </lineage>
</organism>
<comment type="caution">
    <text evidence="8">The sequence shown here is derived from an EMBL/GenBank/DDBJ whole genome shotgun (WGS) entry which is preliminary data.</text>
</comment>
<evidence type="ECO:0008006" key="10">
    <source>
        <dbReference type="Google" id="ProtNLM"/>
    </source>
</evidence>